<dbReference type="InterPro" id="IPR016181">
    <property type="entry name" value="Acyl_CoA_acyltransferase"/>
</dbReference>
<evidence type="ECO:0000259" key="6">
    <source>
        <dbReference type="Pfam" id="PF00583"/>
    </source>
</evidence>
<dbReference type="InterPro" id="IPR037113">
    <property type="entry name" value="Hat1_N_sf"/>
</dbReference>
<dbReference type="GO" id="GO:0005634">
    <property type="term" value="C:nucleus"/>
    <property type="evidence" value="ECO:0007669"/>
    <property type="project" value="InterPro"/>
</dbReference>
<reference evidence="8 9" key="1">
    <citation type="journal article" date="2020" name="Nat. Food">
        <title>A phased Vanilla planifolia genome enables genetic improvement of flavour and production.</title>
        <authorList>
            <person name="Hasing T."/>
            <person name="Tang H."/>
            <person name="Brym M."/>
            <person name="Khazi F."/>
            <person name="Huang T."/>
            <person name="Chambers A.H."/>
        </authorList>
    </citation>
    <scope>NUCLEOTIDE SEQUENCE [LARGE SCALE GENOMIC DNA]</scope>
    <source>
        <tissue evidence="8">Leaf</tissue>
    </source>
</reference>
<dbReference type="GO" id="GO:0004402">
    <property type="term" value="F:histone acetyltransferase activity"/>
    <property type="evidence" value="ECO:0007669"/>
    <property type="project" value="InterPro"/>
</dbReference>
<evidence type="ECO:0000256" key="3">
    <source>
        <dbReference type="ARBA" id="ARBA00022679"/>
    </source>
</evidence>
<dbReference type="PANTHER" id="PTHR12046">
    <property type="entry name" value="HISTONE ACETYLTRANSFERASE TYPE B CATALYTIC SUBUNIT"/>
    <property type="match status" value="1"/>
</dbReference>
<dbReference type="Gene3D" id="3.90.360.10">
    <property type="entry name" value="Histone acetyl transferase 1 (HAT1), N-terminal domain"/>
    <property type="match status" value="1"/>
</dbReference>
<feature type="domain" description="Histone acetyl transferase HAT1 N-terminal" evidence="7">
    <location>
        <begin position="19"/>
        <end position="193"/>
    </location>
</feature>
<evidence type="ECO:0000259" key="7">
    <source>
        <dbReference type="Pfam" id="PF10394"/>
    </source>
</evidence>
<dbReference type="EMBL" id="JADCNL010000004">
    <property type="protein sequence ID" value="KAG0485006.1"/>
    <property type="molecule type" value="Genomic_DNA"/>
</dbReference>
<gene>
    <name evidence="8" type="ORF">HPP92_009085</name>
</gene>
<comment type="similarity">
    <text evidence="1">Belongs to the HAT1 family.</text>
</comment>
<evidence type="ECO:0000256" key="4">
    <source>
        <dbReference type="ARBA" id="ARBA00023315"/>
    </source>
</evidence>
<evidence type="ECO:0000313" key="8">
    <source>
        <dbReference type="EMBL" id="KAG0485006.1"/>
    </source>
</evidence>
<sequence length="491" mass="55382">MDAKKRRRVGFANMADEGVEANECIKIFLVNNQDEVGLANGFCIDPIDLNHFFGEDGRIYGYKCLKINIWLSTVSFHAYADITHEGTFDGGKGITNLKPALQDIFGETLLEKSEFLQTFSTENNYIKSIITSGAVLQCYTSNKAVDSSDTHCNGSNGSNGSTMEHQIVRMDLQSLPVGLLYSRLVPLTFLLIDGSSPIDVTDPNWDIYFAVKKMPSTSGDYCLSLLGFATVYRFYHHPDSTRLRLSQVLVLPPYQGQGHGRHLLESINSISITENVYDVTVEEPSEYLQYLRSCIDTLRLLDFNPIKQNLKSAVLSLEMNCVTKKASRSQVVPQNWIAEIVRQKLKINKKQFLRCWDILIHLKLDPNNCKSMENFKASISTRIKSEILGKDSDSKGKRLIEVPNEYDHDMTFVVYCPGGGEELENLDETIDGDRSAQEQQLNALVVKQMQAIDDIAKKDHCIGQVFVQIKAVEEFIILDLMQNPLQHFIVL</sequence>
<dbReference type="EC" id="2.3.1.48" evidence="2"/>
<keyword evidence="3" id="KW-0808">Transferase</keyword>
<dbReference type="Gene3D" id="3.40.630.30">
    <property type="match status" value="1"/>
</dbReference>
<evidence type="ECO:0000256" key="1">
    <source>
        <dbReference type="ARBA" id="ARBA00010543"/>
    </source>
</evidence>
<dbReference type="CDD" id="cd04301">
    <property type="entry name" value="NAT_SF"/>
    <property type="match status" value="1"/>
</dbReference>
<dbReference type="GO" id="GO:0000781">
    <property type="term" value="C:chromosome, telomeric region"/>
    <property type="evidence" value="ECO:0007669"/>
    <property type="project" value="GOC"/>
</dbReference>
<evidence type="ECO:0000256" key="5">
    <source>
        <dbReference type="ARBA" id="ARBA00048017"/>
    </source>
</evidence>
<dbReference type="AlphaFoldDB" id="A0A835V6M0"/>
<dbReference type="Pfam" id="PF00583">
    <property type="entry name" value="Acetyltransf_1"/>
    <property type="match status" value="1"/>
</dbReference>
<keyword evidence="4" id="KW-0012">Acyltransferase</keyword>
<organism evidence="8 9">
    <name type="scientific">Vanilla planifolia</name>
    <name type="common">Vanilla</name>
    <dbReference type="NCBI Taxonomy" id="51239"/>
    <lineage>
        <taxon>Eukaryota</taxon>
        <taxon>Viridiplantae</taxon>
        <taxon>Streptophyta</taxon>
        <taxon>Embryophyta</taxon>
        <taxon>Tracheophyta</taxon>
        <taxon>Spermatophyta</taxon>
        <taxon>Magnoliopsida</taxon>
        <taxon>Liliopsida</taxon>
        <taxon>Asparagales</taxon>
        <taxon>Orchidaceae</taxon>
        <taxon>Vanilloideae</taxon>
        <taxon>Vanilleae</taxon>
        <taxon>Vanilla</taxon>
    </lineage>
</organism>
<accession>A0A835V6M0</accession>
<evidence type="ECO:0000313" key="9">
    <source>
        <dbReference type="Proteomes" id="UP000636800"/>
    </source>
</evidence>
<comment type="catalytic activity">
    <reaction evidence="5">
        <text>L-lysyl-[protein] + acetyl-CoA = N(6)-acetyl-L-lysyl-[protein] + CoA + H(+)</text>
        <dbReference type="Rhea" id="RHEA:45948"/>
        <dbReference type="Rhea" id="RHEA-COMP:9752"/>
        <dbReference type="Rhea" id="RHEA-COMP:10731"/>
        <dbReference type="ChEBI" id="CHEBI:15378"/>
        <dbReference type="ChEBI" id="CHEBI:29969"/>
        <dbReference type="ChEBI" id="CHEBI:57287"/>
        <dbReference type="ChEBI" id="CHEBI:57288"/>
        <dbReference type="ChEBI" id="CHEBI:61930"/>
        <dbReference type="EC" id="2.3.1.48"/>
    </reaction>
</comment>
<dbReference type="InterPro" id="IPR019467">
    <property type="entry name" value="Hat1_N"/>
</dbReference>
<keyword evidence="9" id="KW-1185">Reference proteome</keyword>
<evidence type="ECO:0000256" key="2">
    <source>
        <dbReference type="ARBA" id="ARBA00013184"/>
    </source>
</evidence>
<dbReference type="OrthoDB" id="378564at2759"/>
<dbReference type="Proteomes" id="UP000636800">
    <property type="component" value="Unassembled WGS sequence"/>
</dbReference>
<dbReference type="SUPFAM" id="SSF55729">
    <property type="entry name" value="Acyl-CoA N-acyltransferases (Nat)"/>
    <property type="match status" value="1"/>
</dbReference>
<dbReference type="InterPro" id="IPR000182">
    <property type="entry name" value="GNAT_dom"/>
</dbReference>
<proteinExistence type="inferred from homology"/>
<feature type="domain" description="N-acetyltransferase" evidence="6">
    <location>
        <begin position="225"/>
        <end position="267"/>
    </location>
</feature>
<dbReference type="GO" id="GO:0031509">
    <property type="term" value="P:subtelomeric heterochromatin formation"/>
    <property type="evidence" value="ECO:0007669"/>
    <property type="project" value="InterPro"/>
</dbReference>
<protein>
    <recommendedName>
        <fullName evidence="2">histone acetyltransferase</fullName>
        <ecNumber evidence="2">2.3.1.48</ecNumber>
    </recommendedName>
</protein>
<dbReference type="FunFam" id="3.40.630.30:FF:000077">
    <property type="entry name" value="Histone acetyltransferase type B catalytic subunit"/>
    <property type="match status" value="1"/>
</dbReference>
<dbReference type="Pfam" id="PF10394">
    <property type="entry name" value="Hat1_N"/>
    <property type="match status" value="1"/>
</dbReference>
<comment type="caution">
    <text evidence="8">The sequence shown here is derived from an EMBL/GenBank/DDBJ whole genome shotgun (WGS) entry which is preliminary data.</text>
</comment>
<dbReference type="InterPro" id="IPR017380">
    <property type="entry name" value="Hist_AcTrfase_B-typ_cat-su"/>
</dbReference>
<name>A0A835V6M0_VANPL</name>